<organism evidence="1 2">
    <name type="scientific">Lacticaseibacillus rhamnosus (strain LMS2-1)</name>
    <dbReference type="NCBI Taxonomy" id="525361"/>
    <lineage>
        <taxon>Bacteria</taxon>
        <taxon>Bacillati</taxon>
        <taxon>Bacillota</taxon>
        <taxon>Bacilli</taxon>
        <taxon>Lactobacillales</taxon>
        <taxon>Lactobacillaceae</taxon>
        <taxon>Lacticaseibacillus</taxon>
    </lineage>
</organism>
<accession>C2JXL0</accession>
<protein>
    <submittedName>
        <fullName evidence="1">Uncharacterized protein</fullName>
    </submittedName>
</protein>
<evidence type="ECO:0000313" key="2">
    <source>
        <dbReference type="Proteomes" id="UP000004525"/>
    </source>
</evidence>
<name>C2JXL0_LACRM</name>
<keyword evidence="2" id="KW-1185">Reference proteome</keyword>
<dbReference type="Proteomes" id="UP000004525">
    <property type="component" value="Unassembled WGS sequence"/>
</dbReference>
<reference evidence="1" key="1">
    <citation type="submission" date="2009-01" db="EMBL/GenBank/DDBJ databases">
        <authorList>
            <person name="Qin X."/>
            <person name="Bachman B."/>
            <person name="Battles P."/>
            <person name="Bell A."/>
            <person name="Bess C."/>
            <person name="Bickham C."/>
            <person name="Chaboub L."/>
            <person name="Chen D."/>
            <person name="Coyle M."/>
            <person name="Deiros D.R."/>
            <person name="Dinh H."/>
            <person name="Forbes L."/>
            <person name="Fowler G."/>
            <person name="Francisco L."/>
            <person name="Fu Q."/>
            <person name="Gubbala S."/>
            <person name="Hale W."/>
            <person name="Han Y."/>
            <person name="Hemphill L."/>
            <person name="Highlander S.K."/>
            <person name="Hirani K."/>
            <person name="Hogues M."/>
            <person name="Jackson L."/>
            <person name="Jakkamsetti A."/>
            <person name="Javaid M."/>
            <person name="Jiang H."/>
            <person name="Korchina V."/>
            <person name="Kovar C."/>
            <person name="Lara F."/>
            <person name="Lee S."/>
            <person name="Mata R."/>
            <person name="Mathew T."/>
            <person name="Moen C."/>
            <person name="Morales K."/>
            <person name="Munidasa M."/>
            <person name="Nazareth L."/>
            <person name="Ngo R."/>
            <person name="Nguyen L."/>
            <person name="Okwuonu G."/>
            <person name="Ongeri F."/>
            <person name="Patil S."/>
            <person name="Petrosino J."/>
            <person name="Pham C."/>
            <person name="Pham P."/>
            <person name="Pu L.-L."/>
            <person name="Puazo M."/>
            <person name="Raj R."/>
            <person name="Reid J."/>
            <person name="Rouhana J."/>
            <person name="Saada N."/>
            <person name="Shang Y."/>
            <person name="Simmons D."/>
            <person name="Thornton R."/>
            <person name="Warren J."/>
            <person name="Weissenberger G."/>
            <person name="Zhang J."/>
            <person name="Zhang L."/>
            <person name="Zhou C."/>
            <person name="Zhu D."/>
            <person name="Muzny D."/>
            <person name="Worley K."/>
            <person name="Gibbs R."/>
        </authorList>
    </citation>
    <scope>NUCLEOTIDE SEQUENCE [LARGE SCALE GENOMIC DNA]</scope>
    <source>
        <strain evidence="1">LMS2-1</strain>
    </source>
</reference>
<dbReference type="HOGENOM" id="CLU_2633670_0_0_9"/>
<sequence length="77" mass="9304">MIASIITVLSGKNKLLRSFFTHHDIQDTWLFLKQLIFFKLRSSPLIWQHYEIFQLIYLNNTANYVFKIITINNRFPE</sequence>
<proteinExistence type="predicted"/>
<evidence type="ECO:0000313" key="1">
    <source>
        <dbReference type="EMBL" id="EEN80227.1"/>
    </source>
</evidence>
<comment type="caution">
    <text evidence="1">The sequence shown here is derived from an EMBL/GenBank/DDBJ whole genome shotgun (WGS) entry which is preliminary data.</text>
</comment>
<gene>
    <name evidence="1" type="ORF">HMPREF0539_1644</name>
</gene>
<dbReference type="EMBL" id="ACIZ01000068">
    <property type="protein sequence ID" value="EEN80227.1"/>
    <property type="molecule type" value="Genomic_DNA"/>
</dbReference>
<dbReference type="AlphaFoldDB" id="C2JXL0"/>